<evidence type="ECO:0000256" key="4">
    <source>
        <dbReference type="ARBA" id="ARBA00023027"/>
    </source>
</evidence>
<accession>A0ABV4Z2L1</accession>
<dbReference type="Pfam" id="PF14824">
    <property type="entry name" value="Sirohm_synth_M"/>
    <property type="match status" value="1"/>
</dbReference>
<dbReference type="RefSeq" id="WP_306075146.1">
    <property type="nucleotide sequence ID" value="NZ_JAROBZ020000004.1"/>
</dbReference>
<dbReference type="Pfam" id="PF13241">
    <property type="entry name" value="NAD_binding_7"/>
    <property type="match status" value="1"/>
</dbReference>
<dbReference type="InterPro" id="IPR028161">
    <property type="entry name" value="Met8-like"/>
</dbReference>
<comment type="pathway">
    <text evidence="1">Porphyrin-containing compound metabolism; siroheme biosynthesis; sirohydrochlorin from precorrin-2: step 1/1.</text>
</comment>
<gene>
    <name evidence="8" type="ORF">P5G62_028600</name>
</gene>
<dbReference type="SUPFAM" id="SSF51735">
    <property type="entry name" value="NAD(P)-binding Rossmann-fold domains"/>
    <property type="match status" value="1"/>
</dbReference>
<evidence type="ECO:0000256" key="2">
    <source>
        <dbReference type="ARBA" id="ARBA00012400"/>
    </source>
</evidence>
<reference evidence="8 9" key="1">
    <citation type="submission" date="2024-05" db="EMBL/GenBank/DDBJ databases">
        <authorList>
            <person name="Venkateswaran K."/>
        </authorList>
    </citation>
    <scope>NUCLEOTIDE SEQUENCE [LARGE SCALE GENOMIC DNA]</scope>
    <source>
        <strain evidence="8 9">179-C4-2-HS</strain>
    </source>
</reference>
<dbReference type="Proteomes" id="UP001241748">
    <property type="component" value="Unassembled WGS sequence"/>
</dbReference>
<organism evidence="8 9">
    <name type="scientific">Neobacillus driksii</name>
    <dbReference type="NCBI Taxonomy" id="3035913"/>
    <lineage>
        <taxon>Bacteria</taxon>
        <taxon>Bacillati</taxon>
        <taxon>Bacillota</taxon>
        <taxon>Bacilli</taxon>
        <taxon>Bacillales</taxon>
        <taxon>Bacillaceae</taxon>
        <taxon>Neobacillus</taxon>
    </lineage>
</organism>
<dbReference type="Gene3D" id="1.10.8.610">
    <property type="entry name" value="SirC, precorrin-2 dehydrogenase, C-terminal helical domain-like"/>
    <property type="match status" value="1"/>
</dbReference>
<evidence type="ECO:0000256" key="6">
    <source>
        <dbReference type="ARBA" id="ARBA00047561"/>
    </source>
</evidence>
<dbReference type="PANTHER" id="PTHR35330:SF1">
    <property type="entry name" value="SIROHEME BIOSYNTHESIS PROTEIN MET8"/>
    <property type="match status" value="1"/>
</dbReference>
<dbReference type="PANTHER" id="PTHR35330">
    <property type="entry name" value="SIROHEME BIOSYNTHESIS PROTEIN MET8"/>
    <property type="match status" value="1"/>
</dbReference>
<proteinExistence type="predicted"/>
<dbReference type="InterPro" id="IPR006367">
    <property type="entry name" value="Sirohaem_synthase_N"/>
</dbReference>
<protein>
    <recommendedName>
        <fullName evidence="2">precorrin-2 dehydrogenase</fullName>
        <ecNumber evidence="2">1.3.1.76</ecNumber>
    </recommendedName>
</protein>
<dbReference type="InterPro" id="IPR042518">
    <property type="entry name" value="SirC_C"/>
</dbReference>
<evidence type="ECO:0000256" key="5">
    <source>
        <dbReference type="ARBA" id="ARBA00023244"/>
    </source>
</evidence>
<dbReference type="InterPro" id="IPR036291">
    <property type="entry name" value="NAD(P)-bd_dom_sf"/>
</dbReference>
<dbReference type="EMBL" id="JAROBZ020000004">
    <property type="protein sequence ID" value="MFB3171056.1"/>
    <property type="molecule type" value="Genomic_DNA"/>
</dbReference>
<evidence type="ECO:0000313" key="8">
    <source>
        <dbReference type="EMBL" id="MFB3171056.1"/>
    </source>
</evidence>
<keyword evidence="3" id="KW-0560">Oxidoreductase</keyword>
<keyword evidence="9" id="KW-1185">Reference proteome</keyword>
<keyword evidence="4" id="KW-0520">NAD</keyword>
<comment type="catalytic activity">
    <reaction evidence="6">
        <text>precorrin-2 + NAD(+) = sirohydrochlorin + NADH + 2 H(+)</text>
        <dbReference type="Rhea" id="RHEA:15613"/>
        <dbReference type="ChEBI" id="CHEBI:15378"/>
        <dbReference type="ChEBI" id="CHEBI:57540"/>
        <dbReference type="ChEBI" id="CHEBI:57945"/>
        <dbReference type="ChEBI" id="CHEBI:58351"/>
        <dbReference type="ChEBI" id="CHEBI:58827"/>
        <dbReference type="EC" id="1.3.1.76"/>
    </reaction>
</comment>
<evidence type="ECO:0000256" key="1">
    <source>
        <dbReference type="ARBA" id="ARBA00005010"/>
    </source>
</evidence>
<name>A0ABV4Z2L1_9BACI</name>
<dbReference type="SUPFAM" id="SSF75615">
    <property type="entry name" value="Siroheme synthase middle domains-like"/>
    <property type="match status" value="1"/>
</dbReference>
<dbReference type="Gene3D" id="3.40.50.720">
    <property type="entry name" value="NAD(P)-binding Rossmann-like Domain"/>
    <property type="match status" value="1"/>
</dbReference>
<evidence type="ECO:0000259" key="7">
    <source>
        <dbReference type="Pfam" id="PF14824"/>
    </source>
</evidence>
<feature type="domain" description="Siroheme synthase central" evidence="7">
    <location>
        <begin position="119"/>
        <end position="146"/>
    </location>
</feature>
<comment type="caution">
    <text evidence="8">The sequence shown here is derived from an EMBL/GenBank/DDBJ whole genome shotgun (WGS) entry which is preliminary data.</text>
</comment>
<dbReference type="InterPro" id="IPR028281">
    <property type="entry name" value="Sirohaem_synthase_central"/>
</dbReference>
<dbReference type="EC" id="1.3.1.76" evidence="2"/>
<evidence type="ECO:0000313" key="9">
    <source>
        <dbReference type="Proteomes" id="UP001241748"/>
    </source>
</evidence>
<dbReference type="NCBIfam" id="NF005222">
    <property type="entry name" value="PRK06718.1"/>
    <property type="match status" value="1"/>
</dbReference>
<keyword evidence="5" id="KW-0627">Porphyrin biosynthesis</keyword>
<evidence type="ECO:0000256" key="3">
    <source>
        <dbReference type="ARBA" id="ARBA00023002"/>
    </source>
</evidence>
<dbReference type="NCBIfam" id="TIGR01470">
    <property type="entry name" value="cysG_Nterm"/>
    <property type="match status" value="1"/>
</dbReference>
<sequence>MNSNYPIMLRLEGKKVVVVGGGKVAERKVAGLLGTGSLITVISPNATDELIKLASSGKIEWHEKSFSKEDVEDAFLIFAATNDNELNQSIKMAASDQQLVTIADDLEGSDFHVPAHIQRGRLSITVSTGGASPILAGKMREHLEQQFDEGFDEYLEFLFSARQRVLKEVKDASRKRKILSAIAGQEYLNSQDREADFLRLLQNTRNDV</sequence>